<evidence type="ECO:0000313" key="16">
    <source>
        <dbReference type="Proteomes" id="UP001557470"/>
    </source>
</evidence>
<dbReference type="GO" id="GO:0043204">
    <property type="term" value="C:perikaryon"/>
    <property type="evidence" value="ECO:0007669"/>
    <property type="project" value="UniProtKB-SubCell"/>
</dbReference>
<evidence type="ECO:0000256" key="10">
    <source>
        <dbReference type="ARBA" id="ARBA00022490"/>
    </source>
</evidence>
<evidence type="ECO:0000256" key="3">
    <source>
        <dbReference type="ARBA" id="ARBA00004486"/>
    </source>
</evidence>
<sequence>MAAPEEINQMKLITELSNQAVHEYLGLQEQKEKATMECERLQAERDEAVRRLEEFQEVSHMVIEEVNNIQESLDIERTCRQSVEALASKLNRQNNSLKRKSMMYLAHLGLETIAKINLEDEEEGENTEDQAECCLSQCQSTITELKNKLKLTQEEKTKATTDLEATSEELRKTREEMLREKHDNTILIAETVRQKKQLAKYNRVSLFAVEEYEALQQNWDLERDLRTEAECFARQMLVEQKKLNRQSQILLQSVSADQALQAALNDVTQITQALESHKLEHQRQMKEMEEKLRGSELLKEVSALQRKLDLLLEERQEYEERCTKAEVQAKDLRFTVEELQKKLQAICNPAPAPAMPPPPPPPLPPPPTQLTNPLSSLLSMIRKKKEFSGDIPLVEKDSVKEPETDVKKQAVDEMMQRIKNGVHLRPVGQASNRTRAIQRERMPSNSAIQELKGILETFKRPFPHVKSGSPSINTESELERVLQRRRDAFETLQESCLPSSPHPFPSSVLDINRAHQADSGPGYKQAIPLGKRGAPVKAAVSGKAKKRSEHKGCLLCSLRHTNCGNILIKRTDSCYYRDRFLQ</sequence>
<evidence type="ECO:0000256" key="2">
    <source>
        <dbReference type="ARBA" id="ARBA00004484"/>
    </source>
</evidence>
<dbReference type="InterPro" id="IPR024849">
    <property type="entry name" value="Shootin-1"/>
</dbReference>
<evidence type="ECO:0000256" key="11">
    <source>
        <dbReference type="ARBA" id="ARBA00023054"/>
    </source>
</evidence>
<comment type="subcellular location">
    <subcellularLocation>
        <location evidence="4">Cell projection</location>
        <location evidence="4">Axon</location>
    </subcellularLocation>
    <subcellularLocation>
        <location evidence="3">Cell projection</location>
        <location evidence="3">Filopodium</location>
    </subcellularLocation>
    <subcellularLocation>
        <location evidence="6">Cell projection</location>
        <location evidence="6">Growth cone</location>
    </subcellularLocation>
    <subcellularLocation>
        <location evidence="5">Cell projection</location>
        <location evidence="5">Lamellipodium</location>
    </subcellularLocation>
    <subcellularLocation>
        <location evidence="1">Cytoplasm</location>
        <location evidence="1">Cytoskeleton</location>
    </subcellularLocation>
    <subcellularLocation>
        <location evidence="2">Perikaryon</location>
    </subcellularLocation>
</comment>
<evidence type="ECO:0000256" key="5">
    <source>
        <dbReference type="ARBA" id="ARBA00004510"/>
    </source>
</evidence>
<evidence type="ECO:0000256" key="4">
    <source>
        <dbReference type="ARBA" id="ARBA00004489"/>
    </source>
</evidence>
<protein>
    <recommendedName>
        <fullName evidence="8">Shootin-1</fullName>
    </recommendedName>
</protein>
<feature type="coiled-coil region" evidence="14">
    <location>
        <begin position="260"/>
        <end position="342"/>
    </location>
</feature>
<organism evidence="15 16">
    <name type="scientific">Umbra pygmaea</name>
    <name type="common">Eastern mudminnow</name>
    <dbReference type="NCBI Taxonomy" id="75934"/>
    <lineage>
        <taxon>Eukaryota</taxon>
        <taxon>Metazoa</taxon>
        <taxon>Chordata</taxon>
        <taxon>Craniata</taxon>
        <taxon>Vertebrata</taxon>
        <taxon>Euteleostomi</taxon>
        <taxon>Actinopterygii</taxon>
        <taxon>Neopterygii</taxon>
        <taxon>Teleostei</taxon>
        <taxon>Protacanthopterygii</taxon>
        <taxon>Esociformes</taxon>
        <taxon>Umbridae</taxon>
        <taxon>Umbra</taxon>
    </lineage>
</organism>
<keyword evidence="11 14" id="KW-0175">Coiled coil</keyword>
<dbReference type="AlphaFoldDB" id="A0ABD0W0T6"/>
<keyword evidence="13" id="KW-0966">Cell projection</keyword>
<proteinExistence type="inferred from homology"/>
<keyword evidence="12" id="KW-0206">Cytoskeleton</keyword>
<keyword evidence="10" id="KW-0963">Cytoplasm</keyword>
<evidence type="ECO:0000313" key="15">
    <source>
        <dbReference type="EMBL" id="KAL0964394.1"/>
    </source>
</evidence>
<dbReference type="GO" id="GO:0030027">
    <property type="term" value="C:lamellipodium"/>
    <property type="evidence" value="ECO:0007669"/>
    <property type="project" value="UniProtKB-SubCell"/>
</dbReference>
<evidence type="ECO:0000256" key="14">
    <source>
        <dbReference type="SAM" id="Coils"/>
    </source>
</evidence>
<name>A0ABD0W0T6_UMBPY</name>
<dbReference type="GO" id="GO:0030426">
    <property type="term" value="C:growth cone"/>
    <property type="evidence" value="ECO:0007669"/>
    <property type="project" value="UniProtKB-SubCell"/>
</dbReference>
<evidence type="ECO:0000256" key="8">
    <source>
        <dbReference type="ARBA" id="ARBA00017666"/>
    </source>
</evidence>
<dbReference type="PANTHER" id="PTHR46606">
    <property type="entry name" value="SHOOTIN-1"/>
    <property type="match status" value="1"/>
</dbReference>
<feature type="coiled-coil region" evidence="14">
    <location>
        <begin position="135"/>
        <end position="183"/>
    </location>
</feature>
<evidence type="ECO:0000256" key="9">
    <source>
        <dbReference type="ARBA" id="ARBA00022473"/>
    </source>
</evidence>
<evidence type="ECO:0000256" key="13">
    <source>
        <dbReference type="ARBA" id="ARBA00023273"/>
    </source>
</evidence>
<evidence type="ECO:0000256" key="7">
    <source>
        <dbReference type="ARBA" id="ARBA00010041"/>
    </source>
</evidence>
<dbReference type="Proteomes" id="UP001557470">
    <property type="component" value="Unassembled WGS sequence"/>
</dbReference>
<evidence type="ECO:0000256" key="1">
    <source>
        <dbReference type="ARBA" id="ARBA00004245"/>
    </source>
</evidence>
<comment type="similarity">
    <text evidence="7">Belongs to the shootin family.</text>
</comment>
<keyword evidence="16" id="KW-1185">Reference proteome</keyword>
<evidence type="ECO:0000256" key="12">
    <source>
        <dbReference type="ARBA" id="ARBA00023212"/>
    </source>
</evidence>
<dbReference type="GO" id="GO:0030175">
    <property type="term" value="C:filopodium"/>
    <property type="evidence" value="ECO:0007669"/>
    <property type="project" value="UniProtKB-SubCell"/>
</dbReference>
<feature type="coiled-coil region" evidence="14">
    <location>
        <begin position="24"/>
        <end position="100"/>
    </location>
</feature>
<evidence type="ECO:0000256" key="6">
    <source>
        <dbReference type="ARBA" id="ARBA00004624"/>
    </source>
</evidence>
<dbReference type="GO" id="GO:0005856">
    <property type="term" value="C:cytoskeleton"/>
    <property type="evidence" value="ECO:0007669"/>
    <property type="project" value="UniProtKB-SubCell"/>
</dbReference>
<dbReference type="PANTHER" id="PTHR46606:SF3">
    <property type="entry name" value="SHOOTIN-1"/>
    <property type="match status" value="1"/>
</dbReference>
<accession>A0ABD0W0T6</accession>
<reference evidence="15 16" key="1">
    <citation type="submission" date="2024-06" db="EMBL/GenBank/DDBJ databases">
        <authorList>
            <person name="Pan Q."/>
            <person name="Wen M."/>
            <person name="Jouanno E."/>
            <person name="Zahm M."/>
            <person name="Klopp C."/>
            <person name="Cabau C."/>
            <person name="Louis A."/>
            <person name="Berthelot C."/>
            <person name="Parey E."/>
            <person name="Roest Crollius H."/>
            <person name="Montfort J."/>
            <person name="Robinson-Rechavi M."/>
            <person name="Bouchez O."/>
            <person name="Lampietro C."/>
            <person name="Lopez Roques C."/>
            <person name="Donnadieu C."/>
            <person name="Postlethwait J."/>
            <person name="Bobe J."/>
            <person name="Verreycken H."/>
            <person name="Guiguen Y."/>
        </authorList>
    </citation>
    <scope>NUCLEOTIDE SEQUENCE [LARGE SCALE GENOMIC DNA]</scope>
    <source>
        <strain evidence="15">Up_M1</strain>
        <tissue evidence="15">Testis</tissue>
    </source>
</reference>
<gene>
    <name evidence="15" type="ORF">UPYG_G00323250</name>
</gene>
<dbReference type="EMBL" id="JAGEUA010000010">
    <property type="protein sequence ID" value="KAL0964394.1"/>
    <property type="molecule type" value="Genomic_DNA"/>
</dbReference>
<comment type="caution">
    <text evidence="15">The sequence shown here is derived from an EMBL/GenBank/DDBJ whole genome shotgun (WGS) entry which is preliminary data.</text>
</comment>
<keyword evidence="9" id="KW-0217">Developmental protein</keyword>